<dbReference type="Gene3D" id="2.30.320.10">
    <property type="entry name" value="YwqG-like"/>
    <property type="match status" value="1"/>
</dbReference>
<accession>A0A1N6M6Y9</accession>
<evidence type="ECO:0000313" key="1">
    <source>
        <dbReference type="EMBL" id="SIO95222.1"/>
    </source>
</evidence>
<proteinExistence type="predicted"/>
<dbReference type="PANTHER" id="PTHR36436:SF6">
    <property type="entry name" value="SLL5081 PROTEIN"/>
    <property type="match status" value="1"/>
</dbReference>
<dbReference type="PANTHER" id="PTHR36436">
    <property type="entry name" value="SLL5081 PROTEIN"/>
    <property type="match status" value="1"/>
</dbReference>
<dbReference type="EMBL" id="FSSB01000018">
    <property type="protein sequence ID" value="SIO95222.1"/>
    <property type="molecule type" value="Genomic_DNA"/>
</dbReference>
<evidence type="ECO:0000313" key="2">
    <source>
        <dbReference type="Proteomes" id="UP000184774"/>
    </source>
</evidence>
<dbReference type="Pfam" id="PF09234">
    <property type="entry name" value="DUF1963"/>
    <property type="match status" value="1"/>
</dbReference>
<dbReference type="AlphaFoldDB" id="A0A1N6M6Y9"/>
<reference evidence="1 2" key="1">
    <citation type="submission" date="2016-12" db="EMBL/GenBank/DDBJ databases">
        <authorList>
            <person name="Song W.-J."/>
            <person name="Kurnit D.M."/>
        </authorList>
    </citation>
    <scope>NUCLEOTIDE SEQUENCE [LARGE SCALE GENOMIC DNA]</scope>
    <source>
        <strain evidence="1 2">CECT 9026</strain>
    </source>
</reference>
<dbReference type="Proteomes" id="UP000184774">
    <property type="component" value="Unassembled WGS sequence"/>
</dbReference>
<protein>
    <recommendedName>
        <fullName evidence="3">DUF1963 domain-containing protein</fullName>
    </recommendedName>
</protein>
<sequence>MNSSEDKIVVPSVLKEFEDDLKKLQREYISVEAKALNTGLSADPLNLTRSKFLGFPFYPIDSEYPMDKAGNPMVLLAQINFSETPSLEGFPSSGLLQLFFPTDDWWDMDSGKIIFHKESDLEKSAVTDFSFINEKLYEELPINRIHEMIFKKAIDTGCSEDSQFSFMFGSKDYWDFEEGLNDAGKAEFDNYFSSTGHKIGGYADFTQGDPRDYSKEQRNDVQLLQIDVDDYIMFGDSGIGHIFINPEDLKAEKFENAYFYWDCC</sequence>
<organism evidence="1 2">
    <name type="scientific">Vibrio spartinae</name>
    <dbReference type="NCBI Taxonomy" id="1918945"/>
    <lineage>
        <taxon>Bacteria</taxon>
        <taxon>Pseudomonadati</taxon>
        <taxon>Pseudomonadota</taxon>
        <taxon>Gammaproteobacteria</taxon>
        <taxon>Vibrionales</taxon>
        <taxon>Vibrionaceae</taxon>
        <taxon>Vibrio</taxon>
    </lineage>
</organism>
<evidence type="ECO:0008006" key="3">
    <source>
        <dbReference type="Google" id="ProtNLM"/>
    </source>
</evidence>
<name>A0A1N6M6Y9_9VIBR</name>
<dbReference type="RefSeq" id="WP_074373733.1">
    <property type="nucleotide sequence ID" value="NZ_AP024907.1"/>
</dbReference>
<dbReference type="OrthoDB" id="4929513at2"/>
<dbReference type="InterPro" id="IPR035948">
    <property type="entry name" value="YwqG-like_sf"/>
</dbReference>
<gene>
    <name evidence="1" type="ORF">VSP9026_02963</name>
</gene>
<dbReference type="SUPFAM" id="SSF103032">
    <property type="entry name" value="Hypothetical protein YwqG"/>
    <property type="match status" value="1"/>
</dbReference>
<dbReference type="InterPro" id="IPR015315">
    <property type="entry name" value="DUF1963"/>
</dbReference>